<name>A0A1G9YTC7_9ACTN</name>
<reference evidence="2" key="1">
    <citation type="submission" date="2016-10" db="EMBL/GenBank/DDBJ databases">
        <authorList>
            <person name="Varghese N."/>
            <person name="Submissions S."/>
        </authorList>
    </citation>
    <scope>NUCLEOTIDE SEQUENCE [LARGE SCALE GENOMIC DNA]</scope>
    <source>
        <strain evidence="2">DSM 45419</strain>
    </source>
</reference>
<proteinExistence type="predicted"/>
<evidence type="ECO:0000313" key="2">
    <source>
        <dbReference type="Proteomes" id="UP000198680"/>
    </source>
</evidence>
<evidence type="ECO:0000313" key="1">
    <source>
        <dbReference type="EMBL" id="SDN12364.1"/>
    </source>
</evidence>
<dbReference type="STRING" id="1137991.SAMN05660642_04113"/>
<keyword evidence="2" id="KW-1185">Reference proteome</keyword>
<dbReference type="EMBL" id="FNHE01000012">
    <property type="protein sequence ID" value="SDN12364.1"/>
    <property type="molecule type" value="Genomic_DNA"/>
</dbReference>
<dbReference type="RefSeq" id="WP_091222798.1">
    <property type="nucleotide sequence ID" value="NZ_FNHE01000012.1"/>
</dbReference>
<dbReference type="OrthoDB" id="5187967at2"/>
<accession>A0A1G9YTC7</accession>
<organism evidence="1 2">
    <name type="scientific">Geodermatophilus siccatus</name>
    <dbReference type="NCBI Taxonomy" id="1137991"/>
    <lineage>
        <taxon>Bacteria</taxon>
        <taxon>Bacillati</taxon>
        <taxon>Actinomycetota</taxon>
        <taxon>Actinomycetes</taxon>
        <taxon>Geodermatophilales</taxon>
        <taxon>Geodermatophilaceae</taxon>
        <taxon>Geodermatophilus</taxon>
    </lineage>
</organism>
<gene>
    <name evidence="1" type="ORF">SAMN05660642_04113</name>
</gene>
<protein>
    <submittedName>
        <fullName evidence="1">Uncharacterized protein</fullName>
    </submittedName>
</protein>
<dbReference type="Proteomes" id="UP000198680">
    <property type="component" value="Unassembled WGS sequence"/>
</dbReference>
<sequence length="112" mass="11528">MSTGRPPESWPYLPLLELAHALGHADGGLAASIEPAEPVGPGSTSCRGREPGEFALLLWADRPGAPPSGLRLNAPLWYAHGFAEGLAAERNRAEPAGIARTGGPLQGQAASL</sequence>
<dbReference type="AlphaFoldDB" id="A0A1G9YTC7"/>